<sequence>MAYHYTPLGKQVGLRRYVPPFLAIFVFLSGLLFIAHSSGVSITGGGSGLHNLSDPGSRVASNSLLPAAGPYHDLAYVPEPHDEITEERKGWKWYNDAKLRALTACQARGDCHPNSAKIVIFNVWYCKMAVFGNYKGGEGTWFIGMKESLERQGYTVLIVDDSWGESYIAHAVSTAPNTFTEETYHIYRQFPNLVTHVVSMEEQHEQKFKEWAKTKDRPWGIPHWKHFRFNYYQTDGGTVVGDRWVITCEPEWKEMDKGFRNFSYIGYAIEKDPDYIPFNERPMRAYVLGKHQTFFYPRAHQAWGLDYYKKALDEIRKEIPKFEMVGSFFDERSQEDQKKEGPLPIPEGIINLPKLGPKEFDNELRKARLLLGIGHPTASPSPYRAMARGVPFLSPFKLMMTPPGREDDPYTWSDSQHDTLRRETPPLVYNVLEFNYTGMVEAIKAAMVTPIEPHVYDRMLQPALDERVRYWMEADWETEARRILDLRLQGTETQRNNWVEVFEM</sequence>
<gene>
    <name evidence="2" type="ORF">LOC62_03G003968</name>
</gene>
<evidence type="ECO:0000313" key="2">
    <source>
        <dbReference type="EMBL" id="WOO80449.1"/>
    </source>
</evidence>
<dbReference type="GeneID" id="87807209"/>
<dbReference type="AlphaFoldDB" id="A0AAF0Y979"/>
<dbReference type="EMBL" id="CP086716">
    <property type="protein sequence ID" value="WOO80449.1"/>
    <property type="molecule type" value="Genomic_DNA"/>
</dbReference>
<evidence type="ECO:0000313" key="3">
    <source>
        <dbReference type="Proteomes" id="UP000827549"/>
    </source>
</evidence>
<keyword evidence="1" id="KW-0812">Transmembrane</keyword>
<keyword evidence="1" id="KW-1133">Transmembrane helix</keyword>
<dbReference type="RefSeq" id="XP_062626481.1">
    <property type="nucleotide sequence ID" value="XM_062770497.1"/>
</dbReference>
<feature type="transmembrane region" description="Helical" evidence="1">
    <location>
        <begin position="21"/>
        <end position="42"/>
    </location>
</feature>
<accession>A0AAF0Y979</accession>
<organism evidence="2 3">
    <name type="scientific">Vanrija pseudolonga</name>
    <dbReference type="NCBI Taxonomy" id="143232"/>
    <lineage>
        <taxon>Eukaryota</taxon>
        <taxon>Fungi</taxon>
        <taxon>Dikarya</taxon>
        <taxon>Basidiomycota</taxon>
        <taxon>Agaricomycotina</taxon>
        <taxon>Tremellomycetes</taxon>
        <taxon>Trichosporonales</taxon>
        <taxon>Trichosporonaceae</taxon>
        <taxon>Vanrija</taxon>
    </lineage>
</organism>
<protein>
    <submittedName>
        <fullName evidence="2">Uncharacterized protein</fullName>
    </submittedName>
</protein>
<keyword evidence="1" id="KW-0472">Membrane</keyword>
<dbReference type="Proteomes" id="UP000827549">
    <property type="component" value="Chromosome 3"/>
</dbReference>
<name>A0AAF0Y979_9TREE</name>
<reference evidence="2" key="1">
    <citation type="submission" date="2023-10" db="EMBL/GenBank/DDBJ databases">
        <authorList>
            <person name="Noh H."/>
        </authorList>
    </citation>
    <scope>NUCLEOTIDE SEQUENCE</scope>
    <source>
        <strain evidence="2">DUCC4014</strain>
    </source>
</reference>
<evidence type="ECO:0000256" key="1">
    <source>
        <dbReference type="SAM" id="Phobius"/>
    </source>
</evidence>
<proteinExistence type="predicted"/>
<keyword evidence="3" id="KW-1185">Reference proteome</keyword>